<gene>
    <name evidence="2" type="ORF">SAMN05216352_101236</name>
</gene>
<feature type="transmembrane region" description="Helical" evidence="1">
    <location>
        <begin position="6"/>
        <end position="25"/>
    </location>
</feature>
<keyword evidence="3" id="KW-1185">Reference proteome</keyword>
<name>A0A1G8C9G0_9BACI</name>
<dbReference type="Gene3D" id="3.10.450.40">
    <property type="match status" value="1"/>
</dbReference>
<protein>
    <submittedName>
        <fullName evidence="2">Uncharacterized protein YpmB</fullName>
    </submittedName>
</protein>
<organism evidence="2 3">
    <name type="scientific">Alteribacillus bidgolensis</name>
    <dbReference type="NCBI Taxonomy" id="930129"/>
    <lineage>
        <taxon>Bacteria</taxon>
        <taxon>Bacillati</taxon>
        <taxon>Bacillota</taxon>
        <taxon>Bacilli</taxon>
        <taxon>Bacillales</taxon>
        <taxon>Bacillaceae</taxon>
        <taxon>Alteribacillus</taxon>
    </lineage>
</organism>
<keyword evidence="1" id="KW-1133">Transmembrane helix</keyword>
<dbReference type="AlphaFoldDB" id="A0A1G8C9G0"/>
<evidence type="ECO:0000313" key="2">
    <source>
        <dbReference type="EMBL" id="SDH42028.1"/>
    </source>
</evidence>
<sequence length="158" mass="18164">MQRLIFGAAGLGIIIILGVTAIIFFSARSSLAEELDNAERALLVEDDIAAVNNVSYFFGNEAVYTAETINTEGEAEWVFYQDGEIRERVLKQDSLDRSQVENVVKERFELQKIRNVKPGYENGEPVYEATFEKDGRLHFYYMKLRNGEFIKRYSMKQS</sequence>
<evidence type="ECO:0000313" key="3">
    <source>
        <dbReference type="Proteomes" id="UP000199017"/>
    </source>
</evidence>
<proteinExistence type="predicted"/>
<keyword evidence="1" id="KW-0472">Membrane</keyword>
<keyword evidence="1" id="KW-0812">Transmembrane</keyword>
<evidence type="ECO:0000256" key="1">
    <source>
        <dbReference type="SAM" id="Phobius"/>
    </source>
</evidence>
<dbReference type="EMBL" id="FNDU01000001">
    <property type="protein sequence ID" value="SDH42028.1"/>
    <property type="molecule type" value="Genomic_DNA"/>
</dbReference>
<dbReference type="Proteomes" id="UP000199017">
    <property type="component" value="Unassembled WGS sequence"/>
</dbReference>
<reference evidence="2 3" key="1">
    <citation type="submission" date="2016-10" db="EMBL/GenBank/DDBJ databases">
        <authorList>
            <person name="de Groot N.N."/>
        </authorList>
    </citation>
    <scope>NUCLEOTIDE SEQUENCE [LARGE SCALE GENOMIC DNA]</scope>
    <source>
        <strain evidence="3">P4B,CCM 7963,CECT 7998,DSM 25260,IBRC-M 10614,KCTC 13821</strain>
    </source>
</reference>
<dbReference type="InterPro" id="IPR046350">
    <property type="entry name" value="Cystatin_sf"/>
</dbReference>
<dbReference type="OrthoDB" id="2381181at2"/>
<dbReference type="SUPFAM" id="SSF54403">
    <property type="entry name" value="Cystatin/monellin"/>
    <property type="match status" value="1"/>
</dbReference>
<dbReference type="RefSeq" id="WP_091579736.1">
    <property type="nucleotide sequence ID" value="NZ_FNDU01000001.1"/>
</dbReference>
<accession>A0A1G8C9G0</accession>
<dbReference type="STRING" id="930129.SAMN05216352_101236"/>